<dbReference type="AlphaFoldDB" id="A0A7G8BR64"/>
<dbReference type="PANTHER" id="PTHR47197:SF3">
    <property type="entry name" value="DIHYDRO-HEME D1 DEHYDROGENASE"/>
    <property type="match status" value="1"/>
</dbReference>
<dbReference type="InterPro" id="IPR011045">
    <property type="entry name" value="N2O_reductase_N"/>
</dbReference>
<dbReference type="Proteomes" id="UP000515312">
    <property type="component" value="Chromosome"/>
</dbReference>
<keyword evidence="1" id="KW-0732">Signal</keyword>
<dbReference type="Pfam" id="PF02239">
    <property type="entry name" value="Cytochrom_D1"/>
    <property type="match status" value="1"/>
</dbReference>
<reference evidence="2 3" key="1">
    <citation type="submission" date="2020-08" db="EMBL/GenBank/DDBJ databases">
        <title>Edaphobacter telluris sp. nov. and Acidobacterium dinghuensis sp. nov., two acidobacteria isolated from forest soil.</title>
        <authorList>
            <person name="Fu J."/>
            <person name="Qiu L."/>
        </authorList>
    </citation>
    <scope>NUCLEOTIDE SEQUENCE [LARGE SCALE GENOMIC DNA]</scope>
    <source>
        <strain evidence="2">4Y35</strain>
    </source>
</reference>
<feature type="chain" id="PRO_5028996750" description="40-residue YVTN family beta-propeller repeat-containing protein" evidence="1">
    <location>
        <begin position="21"/>
        <end position="332"/>
    </location>
</feature>
<organism evidence="2 3">
    <name type="scientific">Alloacidobacterium dinghuense</name>
    <dbReference type="NCBI Taxonomy" id="2763107"/>
    <lineage>
        <taxon>Bacteria</taxon>
        <taxon>Pseudomonadati</taxon>
        <taxon>Acidobacteriota</taxon>
        <taxon>Terriglobia</taxon>
        <taxon>Terriglobales</taxon>
        <taxon>Acidobacteriaceae</taxon>
        <taxon>Alloacidobacterium</taxon>
    </lineage>
</organism>
<proteinExistence type="predicted"/>
<name>A0A7G8BR64_9BACT</name>
<dbReference type="KEGG" id="adin:H7849_16585"/>
<evidence type="ECO:0000256" key="1">
    <source>
        <dbReference type="SAM" id="SignalP"/>
    </source>
</evidence>
<sequence>MKNSRLLLLLLCAPPLALLAQSAPHGVLLVANQTSQNLSIIDPATEKQIAAVPEDAYTGHEVAASPDGKLAFVPIYGNSGVGKPGTDGSTMDVLDIASRKLVKTVSFGHGVRPHKPVYDPNSGLLYVTTELDNSVTAIDPKTLKIVGAIPTGAAEAHMLAITGDGHYGYTANVGPGSVSVLDLKARKLVTVIPVAPTVQRISLSNDDKLVFVADYTKPQMAVIDTATNKVKNWIVLPAIGYGTASTKDGKWLLVAMTSANKVAVVDLSTLKVARTIDVPQGPTEILVRPDNAVAYVSCGHSNQVAVIDLAAWQAKTAIDAGKGADGLAWAQF</sequence>
<keyword evidence="3" id="KW-1185">Reference proteome</keyword>
<dbReference type="Gene3D" id="2.130.10.10">
    <property type="entry name" value="YVTN repeat-like/Quinoprotein amine dehydrogenase"/>
    <property type="match status" value="2"/>
</dbReference>
<dbReference type="EMBL" id="CP060394">
    <property type="protein sequence ID" value="QNI35034.1"/>
    <property type="molecule type" value="Genomic_DNA"/>
</dbReference>
<evidence type="ECO:0000313" key="2">
    <source>
        <dbReference type="EMBL" id="QNI35034.1"/>
    </source>
</evidence>
<feature type="signal peptide" evidence="1">
    <location>
        <begin position="1"/>
        <end position="20"/>
    </location>
</feature>
<protein>
    <recommendedName>
        <fullName evidence="4">40-residue YVTN family beta-propeller repeat-containing protein</fullName>
    </recommendedName>
</protein>
<dbReference type="SUPFAM" id="SSF50974">
    <property type="entry name" value="Nitrous oxide reductase, N-terminal domain"/>
    <property type="match status" value="1"/>
</dbReference>
<evidence type="ECO:0000313" key="3">
    <source>
        <dbReference type="Proteomes" id="UP000515312"/>
    </source>
</evidence>
<dbReference type="PANTHER" id="PTHR47197">
    <property type="entry name" value="PROTEIN NIRF"/>
    <property type="match status" value="1"/>
</dbReference>
<evidence type="ECO:0008006" key="4">
    <source>
        <dbReference type="Google" id="ProtNLM"/>
    </source>
</evidence>
<dbReference type="InterPro" id="IPR051200">
    <property type="entry name" value="Host-pathogen_enzymatic-act"/>
</dbReference>
<dbReference type="InterPro" id="IPR015943">
    <property type="entry name" value="WD40/YVTN_repeat-like_dom_sf"/>
</dbReference>
<accession>A0A7G8BR64</accession>
<gene>
    <name evidence="2" type="ORF">H7849_16585</name>
</gene>